<keyword evidence="3" id="KW-1185">Reference proteome</keyword>
<evidence type="ECO:0000313" key="2">
    <source>
        <dbReference type="EMBL" id="EXX77394.1"/>
    </source>
</evidence>
<comment type="caution">
    <text evidence="2">The sequence shown here is derived from an EMBL/GenBank/DDBJ whole genome shotgun (WGS) entry which is preliminary data.</text>
</comment>
<dbReference type="AlphaFoldDB" id="A0A015LCG3"/>
<evidence type="ECO:0000313" key="3">
    <source>
        <dbReference type="Proteomes" id="UP000022910"/>
    </source>
</evidence>
<proteinExistence type="predicted"/>
<evidence type="ECO:0000256" key="1">
    <source>
        <dbReference type="SAM" id="MobiDB-lite"/>
    </source>
</evidence>
<feature type="region of interest" description="Disordered" evidence="1">
    <location>
        <begin position="1"/>
        <end position="22"/>
    </location>
</feature>
<dbReference type="EMBL" id="JEMT01011108">
    <property type="protein sequence ID" value="EXX77394.1"/>
    <property type="molecule type" value="Genomic_DNA"/>
</dbReference>
<reference evidence="2 3" key="1">
    <citation type="submission" date="2014-02" db="EMBL/GenBank/DDBJ databases">
        <title>Single nucleus genome sequencing reveals high similarity among nuclei of an endomycorrhizal fungus.</title>
        <authorList>
            <person name="Lin K."/>
            <person name="Geurts R."/>
            <person name="Zhang Z."/>
            <person name="Limpens E."/>
            <person name="Saunders D.G."/>
            <person name="Mu D."/>
            <person name="Pang E."/>
            <person name="Cao H."/>
            <person name="Cha H."/>
            <person name="Lin T."/>
            <person name="Zhou Q."/>
            <person name="Shang Y."/>
            <person name="Li Y."/>
            <person name="Ivanov S."/>
            <person name="Sharma T."/>
            <person name="Velzen R.V."/>
            <person name="Ruijter N.D."/>
            <person name="Aanen D.K."/>
            <person name="Win J."/>
            <person name="Kamoun S."/>
            <person name="Bisseling T."/>
            <person name="Huang S."/>
        </authorList>
    </citation>
    <scope>NUCLEOTIDE SEQUENCE [LARGE SCALE GENOMIC DNA]</scope>
    <source>
        <strain evidence="3">DAOM197198w</strain>
    </source>
</reference>
<dbReference type="HOGENOM" id="CLU_2528637_0_0_1"/>
<feature type="compositionally biased region" description="Polar residues" evidence="1">
    <location>
        <begin position="1"/>
        <end position="16"/>
    </location>
</feature>
<protein>
    <submittedName>
        <fullName evidence="2">Uncharacterized protein</fullName>
    </submittedName>
</protein>
<name>A0A015LCG3_RHIIW</name>
<organism evidence="2 3">
    <name type="scientific">Rhizophagus irregularis (strain DAOM 197198w)</name>
    <name type="common">Glomus intraradices</name>
    <dbReference type="NCBI Taxonomy" id="1432141"/>
    <lineage>
        <taxon>Eukaryota</taxon>
        <taxon>Fungi</taxon>
        <taxon>Fungi incertae sedis</taxon>
        <taxon>Mucoromycota</taxon>
        <taxon>Glomeromycotina</taxon>
        <taxon>Glomeromycetes</taxon>
        <taxon>Glomerales</taxon>
        <taxon>Glomeraceae</taxon>
        <taxon>Rhizophagus</taxon>
    </lineage>
</organism>
<accession>A0A015LCG3</accession>
<dbReference type="Proteomes" id="UP000022910">
    <property type="component" value="Unassembled WGS sequence"/>
</dbReference>
<gene>
    <name evidence="2" type="ORF">RirG_024110</name>
</gene>
<sequence length="84" mass="9355">MEGTLFSSDNCKSNTTGEGEGAKVEGKELVIKTLRLIQFSFLIPISPLLVKDWTLWSKLLAFKQDYIACTIALLTTTPFQLSRS</sequence>